<dbReference type="Proteomes" id="UP000321058">
    <property type="component" value="Unassembled WGS sequence"/>
</dbReference>
<proteinExistence type="predicted"/>
<comment type="caution">
    <text evidence="2">The sequence shown here is derived from an EMBL/GenBank/DDBJ whole genome shotgun (WGS) entry which is preliminary data.</text>
</comment>
<name>A0A512N3K8_9HYPH</name>
<dbReference type="AlphaFoldDB" id="A0A512N3K8"/>
<protein>
    <recommendedName>
        <fullName evidence="1">Cupin type-2 domain-containing protein</fullName>
    </recommendedName>
</protein>
<evidence type="ECO:0000313" key="2">
    <source>
        <dbReference type="EMBL" id="GEP53181.1"/>
    </source>
</evidence>
<dbReference type="EMBL" id="BKAJ01000004">
    <property type="protein sequence ID" value="GEP53181.1"/>
    <property type="molecule type" value="Genomic_DNA"/>
</dbReference>
<keyword evidence="3" id="KW-1185">Reference proteome</keyword>
<reference evidence="2 3" key="1">
    <citation type="submission" date="2019-07" db="EMBL/GenBank/DDBJ databases">
        <title>Whole genome shotgun sequence of Reyranella soli NBRC 108950.</title>
        <authorList>
            <person name="Hosoyama A."/>
            <person name="Uohara A."/>
            <person name="Ohji S."/>
            <person name="Ichikawa N."/>
        </authorList>
    </citation>
    <scope>NUCLEOTIDE SEQUENCE [LARGE SCALE GENOMIC DNA]</scope>
    <source>
        <strain evidence="2 3">NBRC 108950</strain>
    </source>
</reference>
<evidence type="ECO:0000313" key="3">
    <source>
        <dbReference type="Proteomes" id="UP000321058"/>
    </source>
</evidence>
<gene>
    <name evidence="2" type="ORF">RSO01_03470</name>
</gene>
<dbReference type="InterPro" id="IPR014710">
    <property type="entry name" value="RmlC-like_jellyroll"/>
</dbReference>
<evidence type="ECO:0000259" key="1">
    <source>
        <dbReference type="Pfam" id="PF07883"/>
    </source>
</evidence>
<accession>A0A512N3K8</accession>
<dbReference type="SUPFAM" id="SSF51182">
    <property type="entry name" value="RmlC-like cupins"/>
    <property type="match status" value="1"/>
</dbReference>
<dbReference type="InterPro" id="IPR011051">
    <property type="entry name" value="RmlC_Cupin_sf"/>
</dbReference>
<dbReference type="RefSeq" id="WP_170302787.1">
    <property type="nucleotide sequence ID" value="NZ_BKAJ01000004.1"/>
</dbReference>
<dbReference type="InterPro" id="IPR013096">
    <property type="entry name" value="Cupin_2"/>
</dbReference>
<sequence length="127" mass="13590">MPVVDYGALPEFPMRPGITGKWIASRERGAAGVGVLSNTIEAGCGAPLHRHEYEEIILVEAGKIWVEMDKVRTTATPGQCVIIPANAAHAWGNEGPEVLRVLFVWNSPEPFAPGKSTYLEGAPPAVT</sequence>
<feature type="domain" description="Cupin type-2" evidence="1">
    <location>
        <begin position="39"/>
        <end position="105"/>
    </location>
</feature>
<dbReference type="Pfam" id="PF07883">
    <property type="entry name" value="Cupin_2"/>
    <property type="match status" value="1"/>
</dbReference>
<dbReference type="Gene3D" id="2.60.120.10">
    <property type="entry name" value="Jelly Rolls"/>
    <property type="match status" value="1"/>
</dbReference>
<organism evidence="2 3">
    <name type="scientific">Reyranella soli</name>
    <dbReference type="NCBI Taxonomy" id="1230389"/>
    <lineage>
        <taxon>Bacteria</taxon>
        <taxon>Pseudomonadati</taxon>
        <taxon>Pseudomonadota</taxon>
        <taxon>Alphaproteobacteria</taxon>
        <taxon>Hyphomicrobiales</taxon>
        <taxon>Reyranellaceae</taxon>
        <taxon>Reyranella</taxon>
    </lineage>
</organism>